<protein>
    <recommendedName>
        <fullName evidence="1 7">Transcriptional regulator MraZ</fullName>
    </recommendedName>
</protein>
<evidence type="ECO:0000256" key="7">
    <source>
        <dbReference type="HAMAP-Rule" id="MF_01008"/>
    </source>
</evidence>
<evidence type="ECO:0000313" key="10">
    <source>
        <dbReference type="Proteomes" id="UP000265341"/>
    </source>
</evidence>
<dbReference type="GO" id="GO:0009295">
    <property type="term" value="C:nucleoid"/>
    <property type="evidence" value="ECO:0007669"/>
    <property type="project" value="UniProtKB-SubCell"/>
</dbReference>
<evidence type="ECO:0000256" key="4">
    <source>
        <dbReference type="ARBA" id="ARBA00023015"/>
    </source>
</evidence>
<feature type="domain" description="SpoVT-AbrB" evidence="8">
    <location>
        <begin position="5"/>
        <end position="47"/>
    </location>
</feature>
<dbReference type="Pfam" id="PF02381">
    <property type="entry name" value="MraZ"/>
    <property type="match status" value="2"/>
</dbReference>
<organism evidence="9 10">
    <name type="scientific">Calidithermus roseus</name>
    <dbReference type="NCBI Taxonomy" id="1644118"/>
    <lineage>
        <taxon>Bacteria</taxon>
        <taxon>Thermotogati</taxon>
        <taxon>Deinococcota</taxon>
        <taxon>Deinococci</taxon>
        <taxon>Thermales</taxon>
        <taxon>Thermaceae</taxon>
        <taxon>Calidithermus</taxon>
    </lineage>
</organism>
<comment type="subcellular location">
    <subcellularLocation>
        <location evidence="7">Cytoplasm</location>
        <location evidence="7">Nucleoid</location>
    </subcellularLocation>
</comment>
<dbReference type="InterPro" id="IPR007159">
    <property type="entry name" value="SpoVT-AbrB_dom"/>
</dbReference>
<dbReference type="InterPro" id="IPR020603">
    <property type="entry name" value="MraZ_dom"/>
</dbReference>
<reference evidence="9 10" key="1">
    <citation type="submission" date="2018-08" db="EMBL/GenBank/DDBJ databases">
        <title>Meiothermus roseus NBRC 110900 genome sequencing project.</title>
        <authorList>
            <person name="Da Costa M.S."/>
            <person name="Albuquerque L."/>
            <person name="Raposo P."/>
            <person name="Froufe H.J.C."/>
            <person name="Barroso C.S."/>
            <person name="Egas C."/>
        </authorList>
    </citation>
    <scope>NUCLEOTIDE SEQUENCE [LARGE SCALE GENOMIC DNA]</scope>
    <source>
        <strain evidence="9 10">NBRC 110900</strain>
    </source>
</reference>
<evidence type="ECO:0000256" key="2">
    <source>
        <dbReference type="ARBA" id="ARBA00022490"/>
    </source>
</evidence>
<proteinExistence type="inferred from homology"/>
<dbReference type="HAMAP" id="MF_01008">
    <property type="entry name" value="MraZ"/>
    <property type="match status" value="1"/>
</dbReference>
<dbReference type="PANTHER" id="PTHR34701">
    <property type="entry name" value="TRANSCRIPTIONAL REGULATOR MRAZ"/>
    <property type="match status" value="1"/>
</dbReference>
<evidence type="ECO:0000259" key="8">
    <source>
        <dbReference type="PROSITE" id="PS51740"/>
    </source>
</evidence>
<keyword evidence="5 7" id="KW-0238">DNA-binding</keyword>
<evidence type="ECO:0000256" key="5">
    <source>
        <dbReference type="ARBA" id="ARBA00023125"/>
    </source>
</evidence>
<dbReference type="CDD" id="cd16321">
    <property type="entry name" value="MraZ_C"/>
    <property type="match status" value="1"/>
</dbReference>
<dbReference type="SUPFAM" id="SSF89447">
    <property type="entry name" value="AbrB/MazE/MraZ-like"/>
    <property type="match status" value="1"/>
</dbReference>
<keyword evidence="3" id="KW-0677">Repeat</keyword>
<dbReference type="GO" id="GO:2000143">
    <property type="term" value="P:negative regulation of DNA-templated transcription initiation"/>
    <property type="evidence" value="ECO:0007669"/>
    <property type="project" value="TreeGrafter"/>
</dbReference>
<accession>A0A399EER8</accession>
<comment type="similarity">
    <text evidence="7">Belongs to the MraZ family.</text>
</comment>
<dbReference type="InterPro" id="IPR003444">
    <property type="entry name" value="MraZ"/>
</dbReference>
<keyword evidence="4 7" id="KW-0805">Transcription regulation</keyword>
<comment type="caution">
    <text evidence="9">The sequence shown here is derived from an EMBL/GenBank/DDBJ whole genome shotgun (WGS) entry which is preliminary data.</text>
</comment>
<dbReference type="InterPro" id="IPR037914">
    <property type="entry name" value="SpoVT-AbrB_sf"/>
</dbReference>
<evidence type="ECO:0000256" key="3">
    <source>
        <dbReference type="ARBA" id="ARBA00022737"/>
    </source>
</evidence>
<dbReference type="InterPro" id="IPR038619">
    <property type="entry name" value="MraZ_sf"/>
</dbReference>
<dbReference type="NCBIfam" id="TIGR00242">
    <property type="entry name" value="division/cell wall cluster transcriptional repressor MraZ"/>
    <property type="match status" value="1"/>
</dbReference>
<evidence type="ECO:0000256" key="1">
    <source>
        <dbReference type="ARBA" id="ARBA00013860"/>
    </source>
</evidence>
<feature type="domain" description="SpoVT-AbrB" evidence="8">
    <location>
        <begin position="76"/>
        <end position="121"/>
    </location>
</feature>
<dbReference type="GO" id="GO:0003700">
    <property type="term" value="F:DNA-binding transcription factor activity"/>
    <property type="evidence" value="ECO:0007669"/>
    <property type="project" value="UniProtKB-UniRule"/>
</dbReference>
<dbReference type="EMBL" id="QWLA01000092">
    <property type="protein sequence ID" value="RIH82825.1"/>
    <property type="molecule type" value="Genomic_DNA"/>
</dbReference>
<dbReference type="OrthoDB" id="9807753at2"/>
<dbReference type="CDD" id="cd16320">
    <property type="entry name" value="MraZ_N"/>
    <property type="match status" value="1"/>
</dbReference>
<keyword evidence="6 7" id="KW-0804">Transcription</keyword>
<dbReference type="AlphaFoldDB" id="A0A399EER8"/>
<evidence type="ECO:0000313" key="9">
    <source>
        <dbReference type="EMBL" id="RIH82825.1"/>
    </source>
</evidence>
<keyword evidence="10" id="KW-1185">Reference proteome</keyword>
<dbReference type="RefSeq" id="WP_018465784.1">
    <property type="nucleotide sequence ID" value="NZ_QWLA01000092.1"/>
</dbReference>
<comment type="subunit">
    <text evidence="7">Forms oligomers.</text>
</comment>
<dbReference type="InterPro" id="IPR035642">
    <property type="entry name" value="MraZ_N"/>
</dbReference>
<dbReference type="PANTHER" id="PTHR34701:SF1">
    <property type="entry name" value="TRANSCRIPTIONAL REGULATOR MRAZ"/>
    <property type="match status" value="1"/>
</dbReference>
<dbReference type="InterPro" id="IPR035644">
    <property type="entry name" value="MraZ_C"/>
</dbReference>
<name>A0A399EER8_9DEIN</name>
<dbReference type="PROSITE" id="PS51740">
    <property type="entry name" value="SPOVT_ABRB"/>
    <property type="match status" value="2"/>
</dbReference>
<gene>
    <name evidence="7 9" type="primary">mraZ</name>
    <name evidence="9" type="ORF">Mrose_03247</name>
</gene>
<dbReference type="GO" id="GO:0000976">
    <property type="term" value="F:transcription cis-regulatory region binding"/>
    <property type="evidence" value="ECO:0007669"/>
    <property type="project" value="TreeGrafter"/>
</dbReference>
<dbReference type="Proteomes" id="UP000265341">
    <property type="component" value="Unassembled WGS sequence"/>
</dbReference>
<dbReference type="GO" id="GO:0005737">
    <property type="term" value="C:cytoplasm"/>
    <property type="evidence" value="ECO:0007669"/>
    <property type="project" value="UniProtKB-UniRule"/>
</dbReference>
<keyword evidence="2 7" id="KW-0963">Cytoplasm</keyword>
<dbReference type="Gene3D" id="3.40.1550.20">
    <property type="entry name" value="Transcriptional regulator MraZ domain"/>
    <property type="match status" value="1"/>
</dbReference>
<evidence type="ECO:0000256" key="6">
    <source>
        <dbReference type="ARBA" id="ARBA00023163"/>
    </source>
</evidence>
<sequence>MPFGEYQYSLDDKGRVVIPQPFRPFIEDGVVITRGLEGCLYMFPLLAWSKIEQQLVNLSLIDLESQKFMRFFYMGAYKTQMDNASRVTIPPPLRKFAGIEDSNEVVVAGAPTRLELWSESRWWENINQVLANPPAPEALRGLVG</sequence>